<dbReference type="PROSITE" id="PS51485">
    <property type="entry name" value="PHYTOCYANIN"/>
    <property type="match status" value="1"/>
</dbReference>
<evidence type="ECO:0000256" key="2">
    <source>
        <dbReference type="ARBA" id="ARBA00023008"/>
    </source>
</evidence>
<dbReference type="SUPFAM" id="SSF49503">
    <property type="entry name" value="Cupredoxins"/>
    <property type="match status" value="1"/>
</dbReference>
<dbReference type="InterPro" id="IPR039391">
    <property type="entry name" value="Phytocyanin-like"/>
</dbReference>
<dbReference type="InterPro" id="IPR008972">
    <property type="entry name" value="Cupredoxin"/>
</dbReference>
<dbReference type="Proteomes" id="UP001370490">
    <property type="component" value="Unassembled WGS sequence"/>
</dbReference>
<dbReference type="CDD" id="cd13920">
    <property type="entry name" value="Stellacyanin"/>
    <property type="match status" value="1"/>
</dbReference>
<dbReference type="AlphaFoldDB" id="A0AAN8ZPA8"/>
<reference evidence="7 8" key="1">
    <citation type="submission" date="2023-12" db="EMBL/GenBank/DDBJ databases">
        <title>A high-quality genome assembly for Dillenia turbinata (Dilleniales).</title>
        <authorList>
            <person name="Chanderbali A."/>
        </authorList>
    </citation>
    <scope>NUCLEOTIDE SEQUENCE [LARGE SCALE GENOMIC DNA]</scope>
    <source>
        <strain evidence="7">LSX21</strain>
        <tissue evidence="7">Leaf</tissue>
    </source>
</reference>
<dbReference type="PROSITE" id="PS00196">
    <property type="entry name" value="COPPER_BLUE"/>
    <property type="match status" value="1"/>
</dbReference>
<proteinExistence type="predicted"/>
<keyword evidence="8" id="KW-1185">Reference proteome</keyword>
<evidence type="ECO:0000256" key="1">
    <source>
        <dbReference type="ARBA" id="ARBA00022723"/>
    </source>
</evidence>
<feature type="non-terminal residue" evidence="7">
    <location>
        <position position="153"/>
    </location>
</feature>
<accession>A0AAN8ZPA8</accession>
<dbReference type="EMBL" id="JBAMMX010000004">
    <property type="protein sequence ID" value="KAK6941673.1"/>
    <property type="molecule type" value="Genomic_DNA"/>
</dbReference>
<keyword evidence="4" id="KW-0325">Glycoprotein</keyword>
<keyword evidence="3" id="KW-1015">Disulfide bond</keyword>
<evidence type="ECO:0000259" key="6">
    <source>
        <dbReference type="PROSITE" id="PS51485"/>
    </source>
</evidence>
<feature type="signal peptide" evidence="5">
    <location>
        <begin position="1"/>
        <end position="23"/>
    </location>
</feature>
<comment type="caution">
    <text evidence="7">The sequence shown here is derived from an EMBL/GenBank/DDBJ whole genome shotgun (WGS) entry which is preliminary data.</text>
</comment>
<dbReference type="InterPro" id="IPR028871">
    <property type="entry name" value="BlueCu_1_BS"/>
</dbReference>
<dbReference type="FunFam" id="2.60.40.420:FF:000034">
    <property type="entry name" value="Cupredoxin superfamily protein"/>
    <property type="match status" value="1"/>
</dbReference>
<evidence type="ECO:0000256" key="4">
    <source>
        <dbReference type="ARBA" id="ARBA00023180"/>
    </source>
</evidence>
<dbReference type="GO" id="GO:0009055">
    <property type="term" value="F:electron transfer activity"/>
    <property type="evidence" value="ECO:0007669"/>
    <property type="project" value="InterPro"/>
</dbReference>
<evidence type="ECO:0000256" key="3">
    <source>
        <dbReference type="ARBA" id="ARBA00023157"/>
    </source>
</evidence>
<dbReference type="GO" id="GO:0005886">
    <property type="term" value="C:plasma membrane"/>
    <property type="evidence" value="ECO:0007669"/>
    <property type="project" value="TreeGrafter"/>
</dbReference>
<dbReference type="PANTHER" id="PTHR33021">
    <property type="entry name" value="BLUE COPPER PROTEIN"/>
    <property type="match status" value="1"/>
</dbReference>
<organism evidence="7 8">
    <name type="scientific">Dillenia turbinata</name>
    <dbReference type="NCBI Taxonomy" id="194707"/>
    <lineage>
        <taxon>Eukaryota</taxon>
        <taxon>Viridiplantae</taxon>
        <taxon>Streptophyta</taxon>
        <taxon>Embryophyta</taxon>
        <taxon>Tracheophyta</taxon>
        <taxon>Spermatophyta</taxon>
        <taxon>Magnoliopsida</taxon>
        <taxon>eudicotyledons</taxon>
        <taxon>Gunneridae</taxon>
        <taxon>Pentapetalae</taxon>
        <taxon>Dilleniales</taxon>
        <taxon>Dilleniaceae</taxon>
        <taxon>Dillenia</taxon>
    </lineage>
</organism>
<sequence>MASWINLVMVLVSVGSVLTGTKGETTHVVGDNMGWEIPPSGSIAYSNWASNQTFQVGDTLVFNWTGIHTVAEVSKEDYDNCTTTTPIGSLQTISPATINIDSAGVHYYICTIPTHCALGQKVSVSTGAASSLTFGPYLSTIFITLAVSLLSYV</sequence>
<keyword evidence="5" id="KW-0732">Signal</keyword>
<keyword evidence="2" id="KW-0186">Copper</keyword>
<feature type="domain" description="Phytocyanin" evidence="6">
    <location>
        <begin position="25"/>
        <end position="128"/>
    </location>
</feature>
<gene>
    <name evidence="7" type="ORF">RJ641_027050</name>
</gene>
<protein>
    <submittedName>
        <fullName evidence="7">Phytocyanin domain</fullName>
    </submittedName>
</protein>
<dbReference type="Pfam" id="PF02298">
    <property type="entry name" value="Cu_bind_like"/>
    <property type="match status" value="1"/>
</dbReference>
<keyword evidence="1" id="KW-0479">Metal-binding</keyword>
<dbReference type="GO" id="GO:0046872">
    <property type="term" value="F:metal ion binding"/>
    <property type="evidence" value="ECO:0007669"/>
    <property type="project" value="UniProtKB-KW"/>
</dbReference>
<name>A0AAN8ZPA8_9MAGN</name>
<evidence type="ECO:0000313" key="7">
    <source>
        <dbReference type="EMBL" id="KAK6941673.1"/>
    </source>
</evidence>
<dbReference type="Gene3D" id="2.60.40.420">
    <property type="entry name" value="Cupredoxins - blue copper proteins"/>
    <property type="match status" value="1"/>
</dbReference>
<feature type="chain" id="PRO_5042967543" evidence="5">
    <location>
        <begin position="24"/>
        <end position="153"/>
    </location>
</feature>
<dbReference type="InterPro" id="IPR003245">
    <property type="entry name" value="Phytocyanin_dom"/>
</dbReference>
<dbReference type="PANTHER" id="PTHR33021:SF522">
    <property type="entry name" value="PHYTOCYANIN DOMAIN-CONTAINING PROTEIN"/>
    <property type="match status" value="1"/>
</dbReference>
<evidence type="ECO:0000256" key="5">
    <source>
        <dbReference type="SAM" id="SignalP"/>
    </source>
</evidence>
<evidence type="ECO:0000313" key="8">
    <source>
        <dbReference type="Proteomes" id="UP001370490"/>
    </source>
</evidence>